<accession>A0A918F451</accession>
<dbReference type="Gene3D" id="3.40.50.150">
    <property type="entry name" value="Vaccinia Virus protein VP39"/>
    <property type="match status" value="1"/>
</dbReference>
<dbReference type="Pfam" id="PF04816">
    <property type="entry name" value="TrmK"/>
    <property type="match status" value="1"/>
</dbReference>
<dbReference type="AlphaFoldDB" id="A0A918F451"/>
<evidence type="ECO:0000313" key="1">
    <source>
        <dbReference type="EMBL" id="GGR02616.1"/>
    </source>
</evidence>
<name>A0A918F451_9DEIO</name>
<dbReference type="SUPFAM" id="SSF53335">
    <property type="entry name" value="S-adenosyl-L-methionine-dependent methyltransferases"/>
    <property type="match status" value="1"/>
</dbReference>
<keyword evidence="2" id="KW-1185">Reference proteome</keyword>
<protein>
    <submittedName>
        <fullName evidence="1">tRNA (Adenine-N(1))-methyltransferase</fullName>
    </submittedName>
</protein>
<dbReference type="GO" id="GO:0160105">
    <property type="term" value="F:tRNA (adenine(22)-N1)-methyltransferase activity"/>
    <property type="evidence" value="ECO:0007669"/>
    <property type="project" value="InterPro"/>
</dbReference>
<comment type="caution">
    <text evidence="1">The sequence shown here is derived from an EMBL/GenBank/DDBJ whole genome shotgun (WGS) entry which is preliminary data.</text>
</comment>
<sequence length="221" mass="24108">MPEPRLEAAIHLIRAEVHADIGSDHAELPIALLTSGRAGRVVVVEKTPPPLAVARQAIGRAGLLARAELRLGDGFAPIAPGEVHSASITGMGQRTILGILDRAAERLPAALILQPNDGAELLRQWARMQGWWLTAETLTPGFWRYPVLRLDRRAGPDPAYDGLPVRVAERFGPHLLHAAHPLLLAEMAAQQARLEPLERFGRPEVLTELHTLREALAWLTG</sequence>
<dbReference type="InterPro" id="IPR029063">
    <property type="entry name" value="SAM-dependent_MTases_sf"/>
</dbReference>
<dbReference type="InterPro" id="IPR006901">
    <property type="entry name" value="TrmK"/>
</dbReference>
<dbReference type="Proteomes" id="UP000603865">
    <property type="component" value="Unassembled WGS sequence"/>
</dbReference>
<proteinExistence type="predicted"/>
<reference evidence="1" key="1">
    <citation type="journal article" date="2014" name="Int. J. Syst. Evol. Microbiol.">
        <title>Complete genome sequence of Corynebacterium casei LMG S-19264T (=DSM 44701T), isolated from a smear-ripened cheese.</title>
        <authorList>
            <consortium name="US DOE Joint Genome Institute (JGI-PGF)"/>
            <person name="Walter F."/>
            <person name="Albersmeier A."/>
            <person name="Kalinowski J."/>
            <person name="Ruckert C."/>
        </authorList>
    </citation>
    <scope>NUCLEOTIDE SEQUENCE</scope>
    <source>
        <strain evidence="1">JCM 31311</strain>
    </source>
</reference>
<evidence type="ECO:0000313" key="2">
    <source>
        <dbReference type="Proteomes" id="UP000603865"/>
    </source>
</evidence>
<dbReference type="PANTHER" id="PTHR38451:SF1">
    <property type="entry name" value="TRNA (ADENINE(22)-N(1))-METHYLTRANSFERASE"/>
    <property type="match status" value="1"/>
</dbReference>
<dbReference type="PANTHER" id="PTHR38451">
    <property type="entry name" value="TRNA (ADENINE(22)-N(1))-METHYLTRANSFERASE"/>
    <property type="match status" value="1"/>
</dbReference>
<dbReference type="RefSeq" id="WP_189088862.1">
    <property type="nucleotide sequence ID" value="NZ_BMQL01000005.1"/>
</dbReference>
<gene>
    <name evidence="1" type="ORF">GCM10008957_14520</name>
</gene>
<dbReference type="EMBL" id="BMQL01000005">
    <property type="protein sequence ID" value="GGR02616.1"/>
    <property type="molecule type" value="Genomic_DNA"/>
</dbReference>
<organism evidence="1 2">
    <name type="scientific">Deinococcus ruber</name>
    <dbReference type="NCBI Taxonomy" id="1848197"/>
    <lineage>
        <taxon>Bacteria</taxon>
        <taxon>Thermotogati</taxon>
        <taxon>Deinococcota</taxon>
        <taxon>Deinococci</taxon>
        <taxon>Deinococcales</taxon>
        <taxon>Deinococcaceae</taxon>
        <taxon>Deinococcus</taxon>
    </lineage>
</organism>
<reference evidence="1" key="2">
    <citation type="submission" date="2020-09" db="EMBL/GenBank/DDBJ databases">
        <authorList>
            <person name="Sun Q."/>
            <person name="Ohkuma M."/>
        </authorList>
    </citation>
    <scope>NUCLEOTIDE SEQUENCE</scope>
    <source>
        <strain evidence="1">JCM 31311</strain>
    </source>
</reference>